<evidence type="ECO:0000313" key="2">
    <source>
        <dbReference type="Proteomes" id="UP000827872"/>
    </source>
</evidence>
<organism evidence="1 2">
    <name type="scientific">Sphaerodactylus townsendi</name>
    <dbReference type="NCBI Taxonomy" id="933632"/>
    <lineage>
        <taxon>Eukaryota</taxon>
        <taxon>Metazoa</taxon>
        <taxon>Chordata</taxon>
        <taxon>Craniata</taxon>
        <taxon>Vertebrata</taxon>
        <taxon>Euteleostomi</taxon>
        <taxon>Lepidosauria</taxon>
        <taxon>Squamata</taxon>
        <taxon>Bifurcata</taxon>
        <taxon>Gekkota</taxon>
        <taxon>Sphaerodactylidae</taxon>
        <taxon>Sphaerodactylus</taxon>
    </lineage>
</organism>
<reference evidence="1" key="1">
    <citation type="submission" date="2021-08" db="EMBL/GenBank/DDBJ databases">
        <title>The first chromosome-level gecko genome reveals the dynamic sex chromosomes of Neotropical dwarf geckos (Sphaerodactylidae: Sphaerodactylus).</title>
        <authorList>
            <person name="Pinto B.J."/>
            <person name="Keating S.E."/>
            <person name="Gamble T."/>
        </authorList>
    </citation>
    <scope>NUCLEOTIDE SEQUENCE</scope>
    <source>
        <strain evidence="1">TG3544</strain>
    </source>
</reference>
<accession>A0ACB8G163</accession>
<sequence>MRVSKKLENAPVERNPKVHGRERASTVSIAKMQSVSVLLADALEKVTDSRSHPLSFDLHIYTQQSQKGKKNVDSREKNDHFKKLGG</sequence>
<protein>
    <submittedName>
        <fullName evidence="1">Uncharacterized protein</fullName>
    </submittedName>
</protein>
<dbReference type="Proteomes" id="UP000827872">
    <property type="component" value="Linkage Group LG02"/>
</dbReference>
<name>A0ACB8G163_9SAUR</name>
<evidence type="ECO:0000313" key="1">
    <source>
        <dbReference type="EMBL" id="KAH8013251.1"/>
    </source>
</evidence>
<keyword evidence="2" id="KW-1185">Reference proteome</keyword>
<comment type="caution">
    <text evidence="1">The sequence shown here is derived from an EMBL/GenBank/DDBJ whole genome shotgun (WGS) entry which is preliminary data.</text>
</comment>
<gene>
    <name evidence="1" type="ORF">K3G42_014707</name>
</gene>
<dbReference type="EMBL" id="CM037615">
    <property type="protein sequence ID" value="KAH8013251.1"/>
    <property type="molecule type" value="Genomic_DNA"/>
</dbReference>
<proteinExistence type="predicted"/>